<comment type="caution">
    <text evidence="2">The sequence shown here is derived from an EMBL/GenBank/DDBJ whole genome shotgun (WGS) entry which is preliminary data.</text>
</comment>
<dbReference type="InterPro" id="IPR029063">
    <property type="entry name" value="SAM-dependent_MTases_sf"/>
</dbReference>
<feature type="coiled-coil region" evidence="1">
    <location>
        <begin position="239"/>
        <end position="315"/>
    </location>
</feature>
<dbReference type="OrthoDB" id="6131281at2"/>
<dbReference type="EMBL" id="QRHA01000004">
    <property type="protein sequence ID" value="RDV26574.1"/>
    <property type="molecule type" value="Genomic_DNA"/>
</dbReference>
<name>A0A3D8M9N3_9ALTE</name>
<keyword evidence="3" id="KW-1185">Reference proteome</keyword>
<evidence type="ECO:0008006" key="4">
    <source>
        <dbReference type="Google" id="ProtNLM"/>
    </source>
</evidence>
<reference evidence="3" key="1">
    <citation type="submission" date="2018-08" db="EMBL/GenBank/DDBJ databases">
        <authorList>
            <person name="Zhang J."/>
            <person name="Du Z.-J."/>
        </authorList>
    </citation>
    <scope>NUCLEOTIDE SEQUENCE [LARGE SCALE GENOMIC DNA]</scope>
    <source>
        <strain evidence="3">KCTC 52655</strain>
    </source>
</reference>
<evidence type="ECO:0000256" key="1">
    <source>
        <dbReference type="SAM" id="Coils"/>
    </source>
</evidence>
<sequence length="458" mass="52525">MDSLSGSTLVWIGAGSVINPHLQFDQFEHIYLIEANPEFYENLVDKFEHNEKVNILNALIADKEGDKLFSLANLPELSASSQFNQVKEHYPGIRVLQEERISANTLDNLLRKIGPNKKKKNTLIIDLFYDVVSILQSVEEGLLSNYFDEVIVLETSIPYFISSNSGTEIRDLMTSKGYMKAVRNELEKGVYYQSYMVNPLLDELKQLKSISQRLEKDFCEAQAKLAEKDKMVKSSSEEIAKLLEITACMENENQELRAQLSENEKSYDELSSLLNESTNKIVSLEKVVSAQHSEIQNAVQNTEAALEKVEELKTDGNAKQTELDDKSRLLAESEIRENHLKEKCLSLIQQVDNAHKETEAARSKIDELQKYCETKEVELEDKSKWLSEHEKWNSALKQEVENLKAEIQSLKHELDRENSRSTKIENGVQEQRFRNDKLNIELEKFDAQLVLLTQFVKG</sequence>
<dbReference type="AlphaFoldDB" id="A0A3D8M9N3"/>
<evidence type="ECO:0000313" key="3">
    <source>
        <dbReference type="Proteomes" id="UP000256561"/>
    </source>
</evidence>
<dbReference type="RefSeq" id="WP_115592528.1">
    <property type="nucleotide sequence ID" value="NZ_QRHA01000004.1"/>
</dbReference>
<protein>
    <recommendedName>
        <fullName evidence="4">Methyltransferase FkbM domain-containing protein</fullName>
    </recommendedName>
</protein>
<proteinExistence type="predicted"/>
<dbReference type="Proteomes" id="UP000256561">
    <property type="component" value="Unassembled WGS sequence"/>
</dbReference>
<feature type="coiled-coil region" evidence="1">
    <location>
        <begin position="351"/>
        <end position="420"/>
    </location>
</feature>
<keyword evidence="1" id="KW-0175">Coiled coil</keyword>
<dbReference type="Gene3D" id="3.40.50.150">
    <property type="entry name" value="Vaccinia Virus protein VP39"/>
    <property type="match status" value="1"/>
</dbReference>
<dbReference type="SUPFAM" id="SSF53335">
    <property type="entry name" value="S-adenosyl-L-methionine-dependent methyltransferases"/>
    <property type="match status" value="1"/>
</dbReference>
<gene>
    <name evidence="2" type="ORF">DXV75_06150</name>
</gene>
<organism evidence="2 3">
    <name type="scientific">Alteromonas aestuariivivens</name>
    <dbReference type="NCBI Taxonomy" id="1938339"/>
    <lineage>
        <taxon>Bacteria</taxon>
        <taxon>Pseudomonadati</taxon>
        <taxon>Pseudomonadota</taxon>
        <taxon>Gammaproteobacteria</taxon>
        <taxon>Alteromonadales</taxon>
        <taxon>Alteromonadaceae</taxon>
        <taxon>Alteromonas/Salinimonas group</taxon>
        <taxon>Alteromonas</taxon>
    </lineage>
</organism>
<accession>A0A3D8M9N3</accession>
<evidence type="ECO:0000313" key="2">
    <source>
        <dbReference type="EMBL" id="RDV26574.1"/>
    </source>
</evidence>